<dbReference type="Proteomes" id="UP000267081">
    <property type="component" value="Unassembled WGS sequence"/>
</dbReference>
<evidence type="ECO:0000259" key="6">
    <source>
        <dbReference type="Pfam" id="PF08100"/>
    </source>
</evidence>
<evidence type="ECO:0000259" key="5">
    <source>
        <dbReference type="Pfam" id="PF00891"/>
    </source>
</evidence>
<keyword evidence="1 7" id="KW-0489">Methyltransferase</keyword>
<protein>
    <submittedName>
        <fullName evidence="7">Methyltransferase</fullName>
    </submittedName>
</protein>
<reference evidence="7 8" key="1">
    <citation type="submission" date="2018-12" db="EMBL/GenBank/DDBJ databases">
        <title>Amycolatopsis eburnea sp. nov. actinomycete associate with arbuscular mycorrhiza fungal spore.</title>
        <authorList>
            <person name="Lumyong S."/>
            <person name="Chaiya L."/>
        </authorList>
    </citation>
    <scope>NUCLEOTIDE SEQUENCE [LARGE SCALE GENOMIC DNA]</scope>
    <source>
        <strain evidence="7 8">GLM-1</strain>
    </source>
</reference>
<organism evidence="7 8">
    <name type="scientific">Amycolatopsis eburnea</name>
    <dbReference type="NCBI Taxonomy" id="2267691"/>
    <lineage>
        <taxon>Bacteria</taxon>
        <taxon>Bacillati</taxon>
        <taxon>Actinomycetota</taxon>
        <taxon>Actinomycetes</taxon>
        <taxon>Pseudonocardiales</taxon>
        <taxon>Pseudonocardiaceae</taxon>
        <taxon>Amycolatopsis</taxon>
    </lineage>
</organism>
<keyword evidence="8" id="KW-1185">Reference proteome</keyword>
<dbReference type="SUPFAM" id="SSF46785">
    <property type="entry name" value="Winged helix' DNA-binding domain"/>
    <property type="match status" value="1"/>
</dbReference>
<keyword evidence="3" id="KW-0949">S-adenosyl-L-methionine</keyword>
<dbReference type="Gene3D" id="1.10.287.1350">
    <property type="match status" value="1"/>
</dbReference>
<evidence type="ECO:0000256" key="3">
    <source>
        <dbReference type="ARBA" id="ARBA00022691"/>
    </source>
</evidence>
<dbReference type="OrthoDB" id="3804952at2"/>
<dbReference type="Gene3D" id="3.40.50.150">
    <property type="entry name" value="Vaccinia Virus protein VP39"/>
    <property type="match status" value="1"/>
</dbReference>
<keyword evidence="2 7" id="KW-0808">Transferase</keyword>
<dbReference type="PANTHER" id="PTHR43712:SF2">
    <property type="entry name" value="O-METHYLTRANSFERASE CICE"/>
    <property type="match status" value="1"/>
</dbReference>
<dbReference type="GO" id="GO:0032259">
    <property type="term" value="P:methylation"/>
    <property type="evidence" value="ECO:0007669"/>
    <property type="project" value="UniProtKB-KW"/>
</dbReference>
<dbReference type="PIRSF" id="PIRSF005739">
    <property type="entry name" value="O-mtase"/>
    <property type="match status" value="1"/>
</dbReference>
<dbReference type="GO" id="GO:0046983">
    <property type="term" value="F:protein dimerization activity"/>
    <property type="evidence" value="ECO:0007669"/>
    <property type="project" value="InterPro"/>
</dbReference>
<feature type="active site" description="Proton acceptor" evidence="4">
    <location>
        <position position="246"/>
    </location>
</feature>
<dbReference type="AlphaFoldDB" id="A0A3R9F5Y0"/>
<evidence type="ECO:0000256" key="2">
    <source>
        <dbReference type="ARBA" id="ARBA00022679"/>
    </source>
</evidence>
<feature type="domain" description="O-methyltransferase C-terminal" evidence="5">
    <location>
        <begin position="111"/>
        <end position="311"/>
    </location>
</feature>
<gene>
    <name evidence="7" type="ORF">EIY87_21405</name>
</gene>
<evidence type="ECO:0000256" key="1">
    <source>
        <dbReference type="ARBA" id="ARBA00022603"/>
    </source>
</evidence>
<dbReference type="EMBL" id="RSEC01000047">
    <property type="protein sequence ID" value="RSD16843.1"/>
    <property type="molecule type" value="Genomic_DNA"/>
</dbReference>
<dbReference type="InterPro" id="IPR012967">
    <property type="entry name" value="COMT_dimerisation"/>
</dbReference>
<dbReference type="PANTHER" id="PTHR43712">
    <property type="entry name" value="PUTATIVE (AFU_ORTHOLOGUE AFUA_4G14580)-RELATED"/>
    <property type="match status" value="1"/>
</dbReference>
<proteinExistence type="predicted"/>
<evidence type="ECO:0000313" key="7">
    <source>
        <dbReference type="EMBL" id="RSD16843.1"/>
    </source>
</evidence>
<dbReference type="SUPFAM" id="SSF53335">
    <property type="entry name" value="S-adenosyl-L-methionine-dependent methyltransferases"/>
    <property type="match status" value="1"/>
</dbReference>
<dbReference type="InterPro" id="IPR036388">
    <property type="entry name" value="WH-like_DNA-bd_sf"/>
</dbReference>
<dbReference type="Pfam" id="PF00891">
    <property type="entry name" value="Methyltransf_2"/>
    <property type="match status" value="1"/>
</dbReference>
<dbReference type="InterPro" id="IPR036390">
    <property type="entry name" value="WH_DNA-bd_sf"/>
</dbReference>
<sequence length="339" mass="35521">MTRASLGLVNILAMAGLATPMAIRVAATLSLAERAGDAGATAEQLAAETGTSAPALRCLLDHLVAVGVFEAAPGGYRPTELGAQLREDAPEGVKPLLDIGSAGGRAELAFADLLGTITTGEPAYVRRYGRDFWADIDAEPALRSSFDAQMRWRFQVQAPQIAERFDWGRFPRILDVGGGAGTLLEAILRVHPGVRGEVLDLAPSATAAAERFAAAGLSDRAGAVPGSFFDPLPTGADAYLLSDILHDWDDAHARRILENCRRAAGQGATVVVVEPVRGQGADTAIDLFMLMCFGGRERTVGELTALAAESGLEPRGTSPVSDGRTALEFVPAGRARYGS</sequence>
<name>A0A3R9F5Y0_9PSEU</name>
<dbReference type="Pfam" id="PF08100">
    <property type="entry name" value="Dimerisation"/>
    <property type="match status" value="1"/>
</dbReference>
<dbReference type="Gene3D" id="1.10.10.10">
    <property type="entry name" value="Winged helix-like DNA-binding domain superfamily/Winged helix DNA-binding domain"/>
    <property type="match status" value="1"/>
</dbReference>
<dbReference type="RefSeq" id="WP_125311015.1">
    <property type="nucleotide sequence ID" value="NZ_RSEC01000047.1"/>
</dbReference>
<comment type="caution">
    <text evidence="7">The sequence shown here is derived from an EMBL/GenBank/DDBJ whole genome shotgun (WGS) entry which is preliminary data.</text>
</comment>
<accession>A0A3R9F5Y0</accession>
<dbReference type="InterPro" id="IPR029063">
    <property type="entry name" value="SAM-dependent_MTases_sf"/>
</dbReference>
<dbReference type="GO" id="GO:0008171">
    <property type="term" value="F:O-methyltransferase activity"/>
    <property type="evidence" value="ECO:0007669"/>
    <property type="project" value="InterPro"/>
</dbReference>
<feature type="domain" description="O-methyltransferase dimerisation" evidence="6">
    <location>
        <begin position="14"/>
        <end position="83"/>
    </location>
</feature>
<evidence type="ECO:0000313" key="8">
    <source>
        <dbReference type="Proteomes" id="UP000267081"/>
    </source>
</evidence>
<dbReference type="InterPro" id="IPR001077">
    <property type="entry name" value="COMT_C"/>
</dbReference>
<dbReference type="InterPro" id="IPR016461">
    <property type="entry name" value="COMT-like"/>
</dbReference>
<evidence type="ECO:0000256" key="4">
    <source>
        <dbReference type="PIRSR" id="PIRSR005739-1"/>
    </source>
</evidence>
<dbReference type="PROSITE" id="PS51683">
    <property type="entry name" value="SAM_OMT_II"/>
    <property type="match status" value="1"/>
</dbReference>
<dbReference type="CDD" id="cd02440">
    <property type="entry name" value="AdoMet_MTases"/>
    <property type="match status" value="1"/>
</dbReference>